<keyword evidence="6 11" id="KW-0347">Helicase</keyword>
<evidence type="ECO:0000256" key="5">
    <source>
        <dbReference type="ARBA" id="ARBA00022801"/>
    </source>
</evidence>
<comment type="function">
    <text evidence="11">Initiates the restart of stalled replication forks, which reloads the replicative helicase on sites other than the origin of replication. Recognizes and binds to abandoned replication forks and remodels them to uncover a helicase loading site. Promotes assembly of the primosome at these replication forks.</text>
</comment>
<keyword evidence="10 11" id="KW-0413">Isomerase</keyword>
<feature type="binding site" evidence="11">
    <location>
        <position position="554"/>
    </location>
    <ligand>
        <name>Zn(2+)</name>
        <dbReference type="ChEBI" id="CHEBI:29105"/>
        <label>1</label>
    </ligand>
</feature>
<keyword evidence="7 11" id="KW-0862">Zinc</keyword>
<keyword evidence="14" id="KW-1185">Reference proteome</keyword>
<accession>A0ABP9UZP1</accession>
<dbReference type="EMBL" id="BAABRL010000002">
    <property type="protein sequence ID" value="GAA5494522.1"/>
    <property type="molecule type" value="Genomic_DNA"/>
</dbReference>
<dbReference type="InterPro" id="IPR041236">
    <property type="entry name" value="PriA_C"/>
</dbReference>
<dbReference type="SMART" id="SM00490">
    <property type="entry name" value="HELICc"/>
    <property type="match status" value="1"/>
</dbReference>
<dbReference type="Gene3D" id="3.40.1440.60">
    <property type="entry name" value="PriA, 3(prime) DNA-binding domain"/>
    <property type="match status" value="1"/>
</dbReference>
<evidence type="ECO:0000313" key="13">
    <source>
        <dbReference type="EMBL" id="GAA5494522.1"/>
    </source>
</evidence>
<feature type="binding site" evidence="11">
    <location>
        <position position="591"/>
    </location>
    <ligand>
        <name>Zn(2+)</name>
        <dbReference type="ChEBI" id="CHEBI:29105"/>
        <label>1</label>
    </ligand>
</feature>
<comment type="subunit">
    <text evidence="11">Component of the replication restart primosome.</text>
</comment>
<dbReference type="InterPro" id="IPR005259">
    <property type="entry name" value="PriA"/>
</dbReference>
<feature type="binding site" evidence="11">
    <location>
        <position position="594"/>
    </location>
    <ligand>
        <name>Zn(2+)</name>
        <dbReference type="ChEBI" id="CHEBI:29105"/>
        <label>1</label>
    </ligand>
</feature>
<comment type="similarity">
    <text evidence="11">Belongs to the helicase family. PriA subfamily.</text>
</comment>
<feature type="binding site" evidence="11">
    <location>
        <position position="563"/>
    </location>
    <ligand>
        <name>Zn(2+)</name>
        <dbReference type="ChEBI" id="CHEBI:29105"/>
        <label>2</label>
    </ligand>
</feature>
<dbReference type="Pfam" id="PF17764">
    <property type="entry name" value="PriA_3primeBD"/>
    <property type="match status" value="1"/>
</dbReference>
<dbReference type="HAMAP" id="MF_00983">
    <property type="entry name" value="PriA"/>
    <property type="match status" value="1"/>
</dbReference>
<keyword evidence="2 11" id="KW-0235">DNA replication</keyword>
<evidence type="ECO:0000256" key="3">
    <source>
        <dbReference type="ARBA" id="ARBA00022723"/>
    </source>
</evidence>
<dbReference type="NCBIfam" id="TIGR00595">
    <property type="entry name" value="priA"/>
    <property type="match status" value="1"/>
</dbReference>
<keyword evidence="4 11" id="KW-0547">Nucleotide-binding</keyword>
<dbReference type="InterPro" id="IPR041222">
    <property type="entry name" value="PriA_3primeBD"/>
</dbReference>
<evidence type="ECO:0000256" key="2">
    <source>
        <dbReference type="ARBA" id="ARBA00022705"/>
    </source>
</evidence>
<dbReference type="Proteomes" id="UP001424741">
    <property type="component" value="Unassembled WGS sequence"/>
</dbReference>
<comment type="cofactor">
    <cofactor evidence="11">
        <name>Zn(2+)</name>
        <dbReference type="ChEBI" id="CHEBI:29105"/>
    </cofactor>
    <text evidence="11">Binds 2 zinc ions per subunit.</text>
</comment>
<feature type="binding site" evidence="11">
    <location>
        <position position="578"/>
    </location>
    <ligand>
        <name>Zn(2+)</name>
        <dbReference type="ChEBI" id="CHEBI:29105"/>
        <label>2</label>
    </ligand>
</feature>
<dbReference type="SUPFAM" id="SSF52540">
    <property type="entry name" value="P-loop containing nucleoside triphosphate hydrolases"/>
    <property type="match status" value="2"/>
</dbReference>
<feature type="binding site" evidence="11">
    <location>
        <position position="551"/>
    </location>
    <ligand>
        <name>Zn(2+)</name>
        <dbReference type="ChEBI" id="CHEBI:29105"/>
        <label>1</label>
    </ligand>
</feature>
<evidence type="ECO:0000313" key="14">
    <source>
        <dbReference type="Proteomes" id="UP001424741"/>
    </source>
</evidence>
<sequence>MVFFAVPVLVYTDSDQEIVAADALSEKTAASADMDTVDTSRCFIGDEMYFYVCKKPCTPSTEKTDLPANTPEHRLTVRYFLITRETTNHTNLDETIILHLPTPHGKLAPVQSARVLIDGPSELVFDYLIPEGMPVVTGCRVRIPLRNRDSTGTVLDIGEPPQTSFRLRAISSLIDPEPLITPHLMKLGKWIADYYVAPLEMVMRSLLPESVRQDTHSEKTRKVVAIKNFPNDETLAKLAKRAPKQHIILTLLKSSGGQMALKDLGGGSVSSSVKSLVKNDYVEMISEAVRRDPDADQEFLESKPLPLNEEQAEALKIITDPEQTKPILLHGVTGSGKTEVYLQAVQHALDEGKTAIVLIPEISLTPQTVQRFKSRFAAMQDQVAVLHSHLSQGERFDEWHRIRNGQARIVIGARSAIFAPLTNLGIIIVDEEHENTYKQETAPRYHGRDIAVLRAHFEKCPVVLGSATPSLESFQNTQSGKYQLIRLTARADAQTMPIIRVLDMRIEAQKQKGRIAILSDRLRASMEKKLENGEQIILFLNRRGFARSLQCPPCGHVCECQHCAIPLTYHRTEERLICHMCGYQSITPRKCPSCGDEAIRLQGYGTQKVEEVIQKVFPQARMARIDADTMRRKNALRDTLNKFKAHKIDIIIGTQMIAKGLHFPNVTLVGILNADLGLHVPDFRAGERTFQLLTQVAGRAGRGELEGEVIVQTFTPHSPSIQYARHHDFDGYAEQELQFRNQFLYPPFAHCALLGTRSTHERRAEFTLENLHKRLSKDCPGQIEIGEVMPSPLAKAHGQFRYQLMLKSTSARALHQHVQRTLAATPPPDDVTIVFDMDCLSFF</sequence>
<comment type="catalytic activity">
    <reaction evidence="11">
        <text>Couples ATP hydrolysis with the unwinding of duplex DNA by translocating in the 3'-5' direction.</text>
        <dbReference type="EC" id="5.6.2.4"/>
    </reaction>
</comment>
<evidence type="ECO:0000259" key="12">
    <source>
        <dbReference type="PROSITE" id="PS51192"/>
    </source>
</evidence>
<organism evidence="13 14">
    <name type="scientific">Rubritalea halochordaticola</name>
    <dbReference type="NCBI Taxonomy" id="714537"/>
    <lineage>
        <taxon>Bacteria</taxon>
        <taxon>Pseudomonadati</taxon>
        <taxon>Verrucomicrobiota</taxon>
        <taxon>Verrucomicrobiia</taxon>
        <taxon>Verrucomicrobiales</taxon>
        <taxon>Rubritaleaceae</taxon>
        <taxon>Rubritalea</taxon>
    </lineage>
</organism>
<dbReference type="InterPro" id="IPR040498">
    <property type="entry name" value="PriA_CRR"/>
</dbReference>
<keyword evidence="1 11" id="KW-0639">Primosome</keyword>
<evidence type="ECO:0000256" key="10">
    <source>
        <dbReference type="ARBA" id="ARBA00023235"/>
    </source>
</evidence>
<feature type="binding site" evidence="11">
    <location>
        <position position="581"/>
    </location>
    <ligand>
        <name>Zn(2+)</name>
        <dbReference type="ChEBI" id="CHEBI:29105"/>
        <label>2</label>
    </ligand>
</feature>
<feature type="domain" description="Helicase ATP-binding" evidence="12">
    <location>
        <begin position="318"/>
        <end position="487"/>
    </location>
</feature>
<dbReference type="PANTHER" id="PTHR30580">
    <property type="entry name" value="PRIMOSOMAL PROTEIN N"/>
    <property type="match status" value="1"/>
</dbReference>
<keyword evidence="3 11" id="KW-0479">Metal-binding</keyword>
<keyword evidence="5 11" id="KW-0378">Hydrolase</keyword>
<evidence type="ECO:0000256" key="7">
    <source>
        <dbReference type="ARBA" id="ARBA00022833"/>
    </source>
</evidence>
<evidence type="ECO:0000256" key="11">
    <source>
        <dbReference type="HAMAP-Rule" id="MF_00983"/>
    </source>
</evidence>
<dbReference type="PROSITE" id="PS51192">
    <property type="entry name" value="HELICASE_ATP_BIND_1"/>
    <property type="match status" value="1"/>
</dbReference>
<comment type="caution">
    <text evidence="13">The sequence shown here is derived from an EMBL/GenBank/DDBJ whole genome shotgun (WGS) entry which is preliminary data.</text>
</comment>
<comment type="catalytic activity">
    <reaction evidence="11">
        <text>ATP + H2O = ADP + phosphate + H(+)</text>
        <dbReference type="Rhea" id="RHEA:13065"/>
        <dbReference type="ChEBI" id="CHEBI:15377"/>
        <dbReference type="ChEBI" id="CHEBI:15378"/>
        <dbReference type="ChEBI" id="CHEBI:30616"/>
        <dbReference type="ChEBI" id="CHEBI:43474"/>
        <dbReference type="ChEBI" id="CHEBI:456216"/>
        <dbReference type="EC" id="5.6.2.4"/>
    </reaction>
</comment>
<evidence type="ECO:0000256" key="1">
    <source>
        <dbReference type="ARBA" id="ARBA00022515"/>
    </source>
</evidence>
<dbReference type="PANTHER" id="PTHR30580:SF0">
    <property type="entry name" value="PRIMOSOMAL PROTEIN N"/>
    <property type="match status" value="1"/>
</dbReference>
<dbReference type="CDD" id="cd18804">
    <property type="entry name" value="SF2_C_priA"/>
    <property type="match status" value="1"/>
</dbReference>
<dbReference type="Pfam" id="PF18319">
    <property type="entry name" value="Zn_ribbon_PriA"/>
    <property type="match status" value="1"/>
</dbReference>
<evidence type="ECO:0000256" key="9">
    <source>
        <dbReference type="ARBA" id="ARBA00023125"/>
    </source>
</evidence>
<keyword evidence="8 11" id="KW-0067">ATP-binding</keyword>
<dbReference type="InterPro" id="IPR011545">
    <property type="entry name" value="DEAD/DEAH_box_helicase_dom"/>
</dbReference>
<dbReference type="Pfam" id="PF00270">
    <property type="entry name" value="DEAD"/>
    <property type="match status" value="1"/>
</dbReference>
<protein>
    <recommendedName>
        <fullName evidence="11">Replication restart protein PriA</fullName>
    </recommendedName>
    <alternativeName>
        <fullName evidence="11">ATP-dependent DNA helicase PriA</fullName>
        <ecNumber evidence="11">5.6.2.4</ecNumber>
    </alternativeName>
    <alternativeName>
        <fullName evidence="11">DNA 3'-5' helicase PriA</fullName>
    </alternativeName>
</protein>
<feature type="binding site" evidence="11">
    <location>
        <position position="560"/>
    </location>
    <ligand>
        <name>Zn(2+)</name>
        <dbReference type="ChEBI" id="CHEBI:29105"/>
        <label>2</label>
    </ligand>
</feature>
<evidence type="ECO:0000256" key="8">
    <source>
        <dbReference type="ARBA" id="ARBA00022840"/>
    </source>
</evidence>
<dbReference type="EC" id="5.6.2.4" evidence="11"/>
<keyword evidence="9 11" id="KW-0238">DNA-binding</keyword>
<reference evidence="13 14" key="1">
    <citation type="submission" date="2024-02" db="EMBL/GenBank/DDBJ databases">
        <title>Rubritalea halochordaticola NBRC 107102.</title>
        <authorList>
            <person name="Ichikawa N."/>
            <person name="Katano-Makiyama Y."/>
            <person name="Hidaka K."/>
        </authorList>
    </citation>
    <scope>NUCLEOTIDE SEQUENCE [LARGE SCALE GENOMIC DNA]</scope>
    <source>
        <strain evidence="13 14">NBRC 107102</strain>
    </source>
</reference>
<dbReference type="SMART" id="SM00487">
    <property type="entry name" value="DEXDc"/>
    <property type="match status" value="1"/>
</dbReference>
<proteinExistence type="inferred from homology"/>
<evidence type="ECO:0000256" key="4">
    <source>
        <dbReference type="ARBA" id="ARBA00022741"/>
    </source>
</evidence>
<dbReference type="InterPro" id="IPR001650">
    <property type="entry name" value="Helicase_C-like"/>
</dbReference>
<dbReference type="CDD" id="cd17929">
    <property type="entry name" value="DEXHc_priA"/>
    <property type="match status" value="1"/>
</dbReference>
<dbReference type="InterPro" id="IPR027417">
    <property type="entry name" value="P-loop_NTPase"/>
</dbReference>
<name>A0ABP9UZP1_9BACT</name>
<dbReference type="Gene3D" id="3.40.50.300">
    <property type="entry name" value="P-loop containing nucleotide triphosphate hydrolases"/>
    <property type="match status" value="2"/>
</dbReference>
<dbReference type="InterPro" id="IPR042115">
    <property type="entry name" value="PriA_3primeBD_sf"/>
</dbReference>
<dbReference type="Pfam" id="PF18074">
    <property type="entry name" value="PriA_C"/>
    <property type="match status" value="1"/>
</dbReference>
<gene>
    <name evidence="11 13" type="primary">priA</name>
    <name evidence="13" type="ORF">Rhal01_00684</name>
</gene>
<dbReference type="Pfam" id="PF00271">
    <property type="entry name" value="Helicase_C"/>
    <property type="match status" value="1"/>
</dbReference>
<evidence type="ECO:0000256" key="6">
    <source>
        <dbReference type="ARBA" id="ARBA00022806"/>
    </source>
</evidence>
<dbReference type="InterPro" id="IPR014001">
    <property type="entry name" value="Helicase_ATP-bd"/>
</dbReference>